<feature type="compositionally biased region" description="Basic and acidic residues" evidence="1">
    <location>
        <begin position="59"/>
        <end position="75"/>
    </location>
</feature>
<dbReference type="InterPro" id="IPR002509">
    <property type="entry name" value="NODB_dom"/>
</dbReference>
<dbReference type="PROSITE" id="PS51677">
    <property type="entry name" value="NODB"/>
    <property type="match status" value="1"/>
</dbReference>
<dbReference type="Pfam" id="PF01522">
    <property type="entry name" value="Polysacc_deac_1"/>
    <property type="match status" value="1"/>
</dbReference>
<dbReference type="CDD" id="cd10944">
    <property type="entry name" value="CE4_SmPgdA_like"/>
    <property type="match status" value="1"/>
</dbReference>
<dbReference type="GO" id="GO:0005975">
    <property type="term" value="P:carbohydrate metabolic process"/>
    <property type="evidence" value="ECO:0007669"/>
    <property type="project" value="InterPro"/>
</dbReference>
<dbReference type="Proteomes" id="UP001174229">
    <property type="component" value="Unassembled WGS sequence"/>
</dbReference>
<keyword evidence="2" id="KW-0472">Membrane</keyword>
<dbReference type="SUPFAM" id="SSF88713">
    <property type="entry name" value="Glycoside hydrolase/deacetylase"/>
    <property type="match status" value="1"/>
</dbReference>
<evidence type="ECO:0000259" key="3">
    <source>
        <dbReference type="PROSITE" id="PS51677"/>
    </source>
</evidence>
<gene>
    <name evidence="4" type="ORF">OWO78_15475</name>
</gene>
<comment type="caution">
    <text evidence="4">The sequence shown here is derived from an EMBL/GenBank/DDBJ whole genome shotgun (WGS) entry which is preliminary data.</text>
</comment>
<evidence type="ECO:0000256" key="2">
    <source>
        <dbReference type="SAM" id="Phobius"/>
    </source>
</evidence>
<reference evidence="4" key="1">
    <citation type="submission" date="2022-11" db="EMBL/GenBank/DDBJ databases">
        <title>WGS-based characterization of Bacillus cereus isolated from food &amp; feed additives.</title>
        <authorList>
            <person name="Bogaerts B."/>
            <person name="Fraiture M.-A."/>
            <person name="Roosens N.H.C."/>
            <person name="De Keersmaecker S.C.J."/>
            <person name="Vanneste K."/>
        </authorList>
    </citation>
    <scope>NUCLEOTIDE SEQUENCE</scope>
    <source>
        <strain evidence="4">74.2</strain>
    </source>
</reference>
<evidence type="ECO:0000256" key="1">
    <source>
        <dbReference type="SAM" id="MobiDB-lite"/>
    </source>
</evidence>
<dbReference type="PANTHER" id="PTHR10587:SF125">
    <property type="entry name" value="POLYSACCHARIDE DEACETYLASE YHEN-RELATED"/>
    <property type="match status" value="1"/>
</dbReference>
<evidence type="ECO:0000313" key="5">
    <source>
        <dbReference type="Proteomes" id="UP001174229"/>
    </source>
</evidence>
<feature type="transmembrane region" description="Helical" evidence="2">
    <location>
        <begin position="12"/>
        <end position="34"/>
    </location>
</feature>
<dbReference type="RefSeq" id="WP_000665169.1">
    <property type="nucleotide sequence ID" value="NZ_CP099450.1"/>
</dbReference>
<keyword evidence="2" id="KW-0812">Transmembrane</keyword>
<dbReference type="InterPro" id="IPR050248">
    <property type="entry name" value="Polysacc_deacetylase_ArnD"/>
</dbReference>
<dbReference type="EMBL" id="JAPNPE010000006">
    <property type="protein sequence ID" value="MDK7392804.1"/>
    <property type="molecule type" value="Genomic_DNA"/>
</dbReference>
<dbReference type="Gene3D" id="3.20.20.370">
    <property type="entry name" value="Glycoside hydrolase/deacetylase"/>
    <property type="match status" value="1"/>
</dbReference>
<accession>A0AAP5G291</accession>
<dbReference type="AlphaFoldDB" id="A0AAP5G291"/>
<feature type="domain" description="NodB homology" evidence="3">
    <location>
        <begin position="79"/>
        <end position="262"/>
    </location>
</feature>
<name>A0AAP5G291_9BACI</name>
<dbReference type="PANTHER" id="PTHR10587">
    <property type="entry name" value="GLYCOSYL TRANSFERASE-RELATED"/>
    <property type="match status" value="1"/>
</dbReference>
<evidence type="ECO:0000313" key="4">
    <source>
        <dbReference type="EMBL" id="MDK7392804.1"/>
    </source>
</evidence>
<organism evidence="4 5">
    <name type="scientific">Bacillus pacificus</name>
    <dbReference type="NCBI Taxonomy" id="2026187"/>
    <lineage>
        <taxon>Bacteria</taxon>
        <taxon>Bacillati</taxon>
        <taxon>Bacillota</taxon>
        <taxon>Bacilli</taxon>
        <taxon>Bacillales</taxon>
        <taxon>Bacillaceae</taxon>
        <taxon>Bacillus</taxon>
        <taxon>Bacillus cereus group</taxon>
    </lineage>
</organism>
<sequence length="280" mass="31740">MKESQSKKKTSIVTKAIISLGVVLAATFFTFFLIGKWNAIPAKGVAYESMDQVNTQQQERNKGTLPEKQKRPDGKPLGKVVYLTFDDGPSELTGKFLDVLKEQNVASTFFMQGSNLQNTGFQENVKRAVKEGHYIGAHSMTHNSDKLYKKGQFVPEMKETLALIHNITGATPKLVRPPYGSAPGLKSDEIRNQIVEAGMKVWDWTIDSNDWKLKDNSTQIIENVKKQTTEEVEVVLMHEKAQTLQALPEIITFYKEQGYEFGVYNDEDHFCLNFQKDQRL</sequence>
<dbReference type="GO" id="GO:0016810">
    <property type="term" value="F:hydrolase activity, acting on carbon-nitrogen (but not peptide) bonds"/>
    <property type="evidence" value="ECO:0007669"/>
    <property type="project" value="InterPro"/>
</dbReference>
<dbReference type="InterPro" id="IPR011330">
    <property type="entry name" value="Glyco_hydro/deAcase_b/a-brl"/>
</dbReference>
<proteinExistence type="predicted"/>
<keyword evidence="2" id="KW-1133">Transmembrane helix</keyword>
<feature type="region of interest" description="Disordered" evidence="1">
    <location>
        <begin position="53"/>
        <end position="75"/>
    </location>
</feature>
<protein>
    <submittedName>
        <fullName evidence="4">Polysaccharide deacetylase</fullName>
    </submittedName>
</protein>